<feature type="region of interest" description="Disordered" evidence="1">
    <location>
        <begin position="58"/>
        <end position="82"/>
    </location>
</feature>
<dbReference type="Proteomes" id="UP001140453">
    <property type="component" value="Unassembled WGS sequence"/>
</dbReference>
<feature type="compositionally biased region" description="Polar residues" evidence="1">
    <location>
        <begin position="437"/>
        <end position="467"/>
    </location>
</feature>
<feature type="region of interest" description="Disordered" evidence="1">
    <location>
        <begin position="114"/>
        <end position="133"/>
    </location>
</feature>
<comment type="caution">
    <text evidence="2">The sequence shown here is derived from an EMBL/GenBank/DDBJ whole genome shotgun (WGS) entry which is preliminary data.</text>
</comment>
<sequence length="537" mass="59086">MSRAAIPDVVFDKIDHYVDSLAPQIQPQIVQEIDIFQQKTIDSLDDKIVDAFHSLFDKKSSSGSQRDRGLNEDAPDSYGGQSLPFAHELASITRSFGNLADEATDDIQDIFNLTEGHTGDGQRGLEDRSRGAGQNDSFKSFLSAAVDAIQEHSRPGSGGSGGGQHFAFDGLLGVISEQVKEATRNPEEKARLISPEIKEKVGAALREQHAPLAEQFTKIALDHIKKWLRGNTSTRDLGDGFKGELTDMVSNFAGLFGKKKHEEGASRAIGDNDGGSEEAHGFSGVISKKLSTGLAKVHREVRLEFRKILGAIEKTLFEALPDHFQGPLEKLFGGNPFDESLGATGSRGIGDDIKDKLVSKIRNLIRKVQTTLRESVLSIVNGGHRKFERQSWLFVQEKVESKVRKFLPDVRITVPDDIGNEGVDVGKPQESAMIHPSQHQAPSQPVQHQSQTYNPGFEQHNPQSQQVHGGESSHFYNPSEYGQSQQHPSAPAYHQQSHEQFGYSGGGQHQVYQGGPPPQPPYGQHQPSDQHYQDPRY</sequence>
<reference evidence="2" key="1">
    <citation type="submission" date="2022-10" db="EMBL/GenBank/DDBJ databases">
        <title>Tapping the CABI collections for fungal endophytes: first genome assemblies for Collariella, Neodidymelliopsis, Ascochyta clinopodiicola, Didymella pomorum, Didymosphaeria variabile, Neocosmospora piperis and Neocucurbitaria cava.</title>
        <authorList>
            <person name="Hill R."/>
        </authorList>
    </citation>
    <scope>NUCLEOTIDE SEQUENCE</scope>
    <source>
        <strain evidence="2">IMI 355082</strain>
    </source>
</reference>
<gene>
    <name evidence="2" type="ORF">N0V93_006345</name>
</gene>
<dbReference type="AlphaFoldDB" id="A0A9W8YPN3"/>
<feature type="compositionally biased region" description="Polar residues" evidence="1">
    <location>
        <begin position="474"/>
        <end position="499"/>
    </location>
</feature>
<accession>A0A9W8YPN3</accession>
<evidence type="ECO:0000313" key="3">
    <source>
        <dbReference type="Proteomes" id="UP001140453"/>
    </source>
</evidence>
<dbReference type="OrthoDB" id="5206661at2759"/>
<feature type="compositionally biased region" description="Basic and acidic residues" evidence="1">
    <location>
        <begin position="117"/>
        <end position="130"/>
    </location>
</feature>
<keyword evidence="3" id="KW-1185">Reference proteome</keyword>
<organism evidence="2 3">
    <name type="scientific">Gnomoniopsis smithogilvyi</name>
    <dbReference type="NCBI Taxonomy" id="1191159"/>
    <lineage>
        <taxon>Eukaryota</taxon>
        <taxon>Fungi</taxon>
        <taxon>Dikarya</taxon>
        <taxon>Ascomycota</taxon>
        <taxon>Pezizomycotina</taxon>
        <taxon>Sordariomycetes</taxon>
        <taxon>Sordariomycetidae</taxon>
        <taxon>Diaporthales</taxon>
        <taxon>Gnomoniaceae</taxon>
        <taxon>Gnomoniopsis</taxon>
    </lineage>
</organism>
<feature type="region of interest" description="Disordered" evidence="1">
    <location>
        <begin position="433"/>
        <end position="537"/>
    </location>
</feature>
<proteinExistence type="predicted"/>
<name>A0A9W8YPN3_9PEZI</name>
<feature type="compositionally biased region" description="Basic and acidic residues" evidence="1">
    <location>
        <begin position="58"/>
        <end position="71"/>
    </location>
</feature>
<evidence type="ECO:0000256" key="1">
    <source>
        <dbReference type="SAM" id="MobiDB-lite"/>
    </source>
</evidence>
<dbReference type="EMBL" id="JAPEVB010000004">
    <property type="protein sequence ID" value="KAJ4388884.1"/>
    <property type="molecule type" value="Genomic_DNA"/>
</dbReference>
<evidence type="ECO:0000313" key="2">
    <source>
        <dbReference type="EMBL" id="KAJ4388884.1"/>
    </source>
</evidence>
<protein>
    <submittedName>
        <fullName evidence="2">Uncharacterized protein</fullName>
    </submittedName>
</protein>